<dbReference type="EMBL" id="CM046102">
    <property type="protein sequence ID" value="KAI8440510.1"/>
    <property type="molecule type" value="Genomic_DNA"/>
</dbReference>
<name>A0ACC0KW61_CHOFU</name>
<reference evidence="1 2" key="1">
    <citation type="journal article" date="2022" name="Genome Biol. Evol.">
        <title>The Spruce Budworm Genome: Reconstructing the Evolutionary History of Antifreeze Proteins.</title>
        <authorList>
            <person name="Beliveau C."/>
            <person name="Gagne P."/>
            <person name="Picq S."/>
            <person name="Vernygora O."/>
            <person name="Keeling C.I."/>
            <person name="Pinkney K."/>
            <person name="Doucet D."/>
            <person name="Wen F."/>
            <person name="Johnston J.S."/>
            <person name="Maaroufi H."/>
            <person name="Boyle B."/>
            <person name="Laroche J."/>
            <person name="Dewar K."/>
            <person name="Juretic N."/>
            <person name="Blackburn G."/>
            <person name="Nisole A."/>
            <person name="Brunet B."/>
            <person name="Brandao M."/>
            <person name="Lumley L."/>
            <person name="Duan J."/>
            <person name="Quan G."/>
            <person name="Lucarotti C.J."/>
            <person name="Roe A.D."/>
            <person name="Sperling F.A.H."/>
            <person name="Levesque R.C."/>
            <person name="Cusson M."/>
        </authorList>
    </citation>
    <scope>NUCLEOTIDE SEQUENCE [LARGE SCALE GENOMIC DNA]</scope>
    <source>
        <strain evidence="1">Glfc:IPQL:Cfum</strain>
    </source>
</reference>
<gene>
    <name evidence="1" type="ORF">MSG28_001770</name>
</gene>
<sequence>MSEEWQAYLSDPRTICKYGEKCYQSNPDHHTKYKHPPVNSKRKAEAVKHPAKRFSPYSKKENTANRFKNKAKETEPVNKDVDADAEKPTITEKHDLANESPTTSNQQNTVYNSFVDIIKQLPKDLPYHNSTSDQEIYKELFLVEMPPDFFKFYECLKEDTKDVDKTLAGVNLQLIGPYDLLTGKLPAVLKSKDKTEFHIGYYRDDPKSPPVFMARADSSKGCHLSPYATNIFSAVSYLEHQKKSPFTAMAYKKMMEKVKSWAEKHNYSVEEYNAKRRTNLCITKTLHGAGIMVPYDKKTQLGYRKLVESDANIKKLFTRLEEAKSEVEKDKVLSELQPVITYANIAVDECDFGTGLEVGIDMFCSGLKELESSTLNSLCSVYSLLNRAEFGSIIQEECDGAVVAAIDFAPDHVVAQRGLLLFCIFFTFIFRCSFFSRFCWTTLSSFSRRFSFNIFLTRPILFLRNLRNTNLDRLLKVKKQTAGLARRSVKDGWRVAGEKFPTTLDRKGTFKVEYLQEIEKKVQAKWDAEKIFEVEAPTDGKPHEKFMSCADKLKREMEQFGYPPVFPDEEEVAVKDEGDIIPKDKSKGKRAGAAKYQWQIMQSIGVPDEEIKEFADEHYWLDYFPPRAVSDLQRMGIHVDWRRKFITTDANKFFDSFVQWQFHHLRERNKIKYGKRHTIFSPRDRQPCMDHDRSSGEGAGPQEYTLVKMEVLEPLPEVFKPETMYGQTNCWVHPDIKYIAFETIKDGIFVCTKRAARNMAYQGFTDKDGEFKILKEIVGQDMFGISLKSPLTCYPKIYALPMLTIKEDKGTGIVTSVPSDSPDDYAALVDLQKKPAFRDKYGIKDEMVLPFKPVPILEIPELSNLSAVYLYEKLKIQSQNDKDKLTEAKELVYLKGFYDGVLLVGEYKGQKIQDVKKLLQTKLIKENGAVIYYEPEKTIMSRSGDECVVALCDQWYLDYGTDEWKAQAEKCLAEINTYHDEVRKNFQATLNWLHEYACSRTYGLGTKLPWDQQWLIESLSDSTIYNAYYTIAHYIQGGTFRGDKKNALDIKPEQMTLEVWDYIFFKGAPFPKHTKIPKKSLDLMKASFNFWYPVDVRVSGKDLIQNHLTYYIYNHCAIWPNEEDKWPKGIRANGHLMLNSAKMSKSEGNFLTLAESIEKFSADGMRLTLADSGDSVEDANFVESTADAAILRLYTFIEWVKEMMAAKSTEMNMKINQTDDSYNKMLFKEALKSGVFELQAARDKYRELCSEGGLHGELIDEVAVKASNYFMDATHNFRIYLKNHCAVKKAKKGEAPKQEPKPNKAVIWVAKEYPRWQHIILTTLKELNGLGAIPELKKYMKRVMPFVQMTRDHVERVGLDALSLGLPFDEMAVLKDNKQYLLNALDLDSLEIEYTESPDAPEKTREDCAPGLPHISFSATPGVSVSLVNPAPMSGLFTASVSLSDGDTVERLKAKLAKELWRYVDPSLGPRKIPVAGDHETKCVILESAGVLKVDVAAGTVQLAHNGKNIEVGTQLVYTYDK</sequence>
<comment type="caution">
    <text evidence="1">The sequence shown here is derived from an EMBL/GenBank/DDBJ whole genome shotgun (WGS) entry which is preliminary data.</text>
</comment>
<evidence type="ECO:0000313" key="1">
    <source>
        <dbReference type="EMBL" id="KAI8440510.1"/>
    </source>
</evidence>
<proteinExistence type="predicted"/>
<evidence type="ECO:0000313" key="2">
    <source>
        <dbReference type="Proteomes" id="UP001064048"/>
    </source>
</evidence>
<accession>A0ACC0KW61</accession>
<dbReference type="Proteomes" id="UP001064048">
    <property type="component" value="Chromosome 2"/>
</dbReference>
<keyword evidence="2" id="KW-1185">Reference proteome</keyword>
<protein>
    <submittedName>
        <fullName evidence="1">Uncharacterized protein</fullName>
    </submittedName>
</protein>
<organism evidence="1 2">
    <name type="scientific">Choristoneura fumiferana</name>
    <name type="common">Spruce budworm moth</name>
    <name type="synonym">Archips fumiferana</name>
    <dbReference type="NCBI Taxonomy" id="7141"/>
    <lineage>
        <taxon>Eukaryota</taxon>
        <taxon>Metazoa</taxon>
        <taxon>Ecdysozoa</taxon>
        <taxon>Arthropoda</taxon>
        <taxon>Hexapoda</taxon>
        <taxon>Insecta</taxon>
        <taxon>Pterygota</taxon>
        <taxon>Neoptera</taxon>
        <taxon>Endopterygota</taxon>
        <taxon>Lepidoptera</taxon>
        <taxon>Glossata</taxon>
        <taxon>Ditrysia</taxon>
        <taxon>Tortricoidea</taxon>
        <taxon>Tortricidae</taxon>
        <taxon>Tortricinae</taxon>
        <taxon>Choristoneura</taxon>
    </lineage>
</organism>